<protein>
    <submittedName>
        <fullName evidence="2">Uncharacterized protein</fullName>
    </submittedName>
</protein>
<evidence type="ECO:0000313" key="3">
    <source>
        <dbReference type="Proteomes" id="UP001295684"/>
    </source>
</evidence>
<name>A0AAD1US70_EUPCR</name>
<evidence type="ECO:0000313" key="2">
    <source>
        <dbReference type="EMBL" id="CAI2372455.1"/>
    </source>
</evidence>
<feature type="region of interest" description="Disordered" evidence="1">
    <location>
        <begin position="106"/>
        <end position="138"/>
    </location>
</feature>
<keyword evidence="3" id="KW-1185">Reference proteome</keyword>
<comment type="caution">
    <text evidence="2">The sequence shown here is derived from an EMBL/GenBank/DDBJ whole genome shotgun (WGS) entry which is preliminary data.</text>
</comment>
<feature type="region of interest" description="Disordered" evidence="1">
    <location>
        <begin position="225"/>
        <end position="249"/>
    </location>
</feature>
<dbReference type="Proteomes" id="UP001295684">
    <property type="component" value="Unassembled WGS sequence"/>
</dbReference>
<organism evidence="2 3">
    <name type="scientific">Euplotes crassus</name>
    <dbReference type="NCBI Taxonomy" id="5936"/>
    <lineage>
        <taxon>Eukaryota</taxon>
        <taxon>Sar</taxon>
        <taxon>Alveolata</taxon>
        <taxon>Ciliophora</taxon>
        <taxon>Intramacronucleata</taxon>
        <taxon>Spirotrichea</taxon>
        <taxon>Hypotrichia</taxon>
        <taxon>Euplotida</taxon>
        <taxon>Euplotidae</taxon>
        <taxon>Moneuplotes</taxon>
    </lineage>
</organism>
<gene>
    <name evidence="2" type="ORF">ECRASSUSDP1_LOCUS13785</name>
</gene>
<dbReference type="EMBL" id="CAMPGE010013742">
    <property type="protein sequence ID" value="CAI2372455.1"/>
    <property type="molecule type" value="Genomic_DNA"/>
</dbReference>
<dbReference type="AlphaFoldDB" id="A0AAD1US70"/>
<sequence length="372" mass="45696">MSTSLPTSWQYGSFYADNRMYSSKPNQSCDFSDHKMPAEDPKLTSEDYFRVLNEYKKIDSKNHESLNIENESTINYTERENTVEVPRETMYMIDRMVRQRTSRAKLALHPNPHQFSEEKKQRSNEEKPVTESLNIDYTEKDYINSTSRKSKSHRLRDVSDNKSQKTFMTYEEWYRLKEVERKLKDRLVQDAKVDCKELKEKFDNQEEEEKQYRKKLVEDWMKIKKKESKMKKKQKHKKKQQEKQQKKQRKELAQKAFREWLKDSLRKDKKEIEEQYKRRQRIMEREITKRMKAKRKIEAEICYKKWKLNKDKELRHKRKQKQISQHKDTDQIESRIRRYRGEILLAYSNLSKCNEQVKQYQRPKTAKVRRKY</sequence>
<evidence type="ECO:0000256" key="1">
    <source>
        <dbReference type="SAM" id="MobiDB-lite"/>
    </source>
</evidence>
<feature type="compositionally biased region" description="Basic and acidic residues" evidence="1">
    <location>
        <begin position="115"/>
        <end position="129"/>
    </location>
</feature>
<reference evidence="2" key="1">
    <citation type="submission" date="2023-07" db="EMBL/GenBank/DDBJ databases">
        <authorList>
            <consortium name="AG Swart"/>
            <person name="Singh M."/>
            <person name="Singh A."/>
            <person name="Seah K."/>
            <person name="Emmerich C."/>
        </authorList>
    </citation>
    <scope>NUCLEOTIDE SEQUENCE</scope>
    <source>
        <strain evidence="2">DP1</strain>
    </source>
</reference>
<accession>A0AAD1US70</accession>
<feature type="compositionally biased region" description="Basic residues" evidence="1">
    <location>
        <begin position="225"/>
        <end position="240"/>
    </location>
</feature>
<proteinExistence type="predicted"/>